<evidence type="ECO:0000313" key="11">
    <source>
        <dbReference type="Proteomes" id="UP000663865"/>
    </source>
</evidence>
<dbReference type="PANTHER" id="PTHR46481">
    <property type="entry name" value="ZINC FINGER BED DOMAIN-CONTAINING PROTEIN 4"/>
    <property type="match status" value="1"/>
</dbReference>
<keyword evidence="12" id="KW-1185">Reference proteome</keyword>
<evidence type="ECO:0000256" key="4">
    <source>
        <dbReference type="ARBA" id="ARBA00022833"/>
    </source>
</evidence>
<dbReference type="InterPro" id="IPR012337">
    <property type="entry name" value="RNaseH-like_sf"/>
</dbReference>
<dbReference type="PANTHER" id="PTHR46481:SF10">
    <property type="entry name" value="ZINC FINGER BED DOMAIN-CONTAINING PROTEIN 39"/>
    <property type="match status" value="1"/>
</dbReference>
<protein>
    <recommendedName>
        <fullName evidence="6">HAT C-terminal dimerisation domain-containing protein</fullName>
    </recommendedName>
</protein>
<keyword evidence="5" id="KW-0539">Nucleus</keyword>
<dbReference type="Proteomes" id="UP000663873">
    <property type="component" value="Unassembled WGS sequence"/>
</dbReference>
<evidence type="ECO:0000313" key="7">
    <source>
        <dbReference type="EMBL" id="CAF3184086.1"/>
    </source>
</evidence>
<dbReference type="GO" id="GO:0008270">
    <property type="term" value="F:zinc ion binding"/>
    <property type="evidence" value="ECO:0007669"/>
    <property type="project" value="UniProtKB-KW"/>
</dbReference>
<sequence>MAAVKLKEYFEFSIVSDNRMNGICKLCNHSYKDLYGIYSNFTKHLKRKHASDYQKCFSSSVEEDLLDTINLYCDKTTPLGLNDTASKENRINLSITKNLIIKCNSPLSIIEKAAFREFMKECVPKWEPMSVKKLKHIITNSFKERVHKLIHDTLQHIESVSLTIDGWSDRCGRAFLGITCHFIDEKLLPQAYLIEFTRMKSPHTSDNIRRQTEYVLDSFNIKEKIFRIITDNAASMVKAYKFGLSTQSEQECFSSHNGIDISDGDTKSDACDDDFNFTDFQFFNIQHDGIINNVEDGSPIRISCFAHTLQLSVRDGLEKLSQISKLLEKCRILARCSQKSTKIADILDQIQKHFEQTTVTRWNSEFMLIRSVLSINKEDLEAIADTMENPVRFSNSDFKIMEEIINILEPFHQISLKCQAEKVATASLVVPSIVHLLSHLQSFKEILPVCQKLTQQLQYSIERRFAGIVKRLKLTNTTDTDPFNDPLYFMASVLDPAFKFFWIYDLELPTSDENRLKQSIIQLIIDEVSKNSRVLSNEKAESIDLTDSSTINSWSPMIRMSPFKRRKLFVYDNYQCNKKNPNNLKTLEPSRELEIYLNDPVQSSFSEYWRQSQLTALKTLVIRLFSVQASSAPIERVFSHAGIIFSSRRTRLSEQLFKDLVFLKVNQSLL</sequence>
<dbReference type="Proteomes" id="UP000663838">
    <property type="component" value="Unassembled WGS sequence"/>
</dbReference>
<dbReference type="SUPFAM" id="SSF53098">
    <property type="entry name" value="Ribonuclease H-like"/>
    <property type="match status" value="1"/>
</dbReference>
<dbReference type="InterPro" id="IPR008906">
    <property type="entry name" value="HATC_C_dom"/>
</dbReference>
<dbReference type="InterPro" id="IPR052035">
    <property type="entry name" value="ZnF_BED_domain_contain"/>
</dbReference>
<evidence type="ECO:0000313" key="8">
    <source>
        <dbReference type="EMBL" id="CAF3362540.1"/>
    </source>
</evidence>
<dbReference type="GO" id="GO:0005634">
    <property type="term" value="C:nucleus"/>
    <property type="evidence" value="ECO:0007669"/>
    <property type="project" value="UniProtKB-SubCell"/>
</dbReference>
<proteinExistence type="predicted"/>
<dbReference type="OrthoDB" id="10046233at2759"/>
<evidence type="ECO:0000256" key="2">
    <source>
        <dbReference type="ARBA" id="ARBA00022723"/>
    </source>
</evidence>
<keyword evidence="3" id="KW-0863">Zinc-finger</keyword>
<comment type="caution">
    <text evidence="8">The sequence shown here is derived from an EMBL/GenBank/DDBJ whole genome shotgun (WGS) entry which is preliminary data.</text>
</comment>
<comment type="subcellular location">
    <subcellularLocation>
        <location evidence="1">Nucleus</location>
    </subcellularLocation>
</comment>
<dbReference type="EMBL" id="CAJOBP010003613">
    <property type="protein sequence ID" value="CAF4412129.1"/>
    <property type="molecule type" value="Genomic_DNA"/>
</dbReference>
<organism evidence="8 11">
    <name type="scientific">Rotaria socialis</name>
    <dbReference type="NCBI Taxonomy" id="392032"/>
    <lineage>
        <taxon>Eukaryota</taxon>
        <taxon>Metazoa</taxon>
        <taxon>Spiralia</taxon>
        <taxon>Gnathifera</taxon>
        <taxon>Rotifera</taxon>
        <taxon>Eurotatoria</taxon>
        <taxon>Bdelloidea</taxon>
        <taxon>Philodinida</taxon>
        <taxon>Philodinidae</taxon>
        <taxon>Rotaria</taxon>
    </lineage>
</organism>
<gene>
    <name evidence="8" type="ORF">KIK155_LOCUS4617</name>
    <name evidence="7" type="ORF">TIS948_LOCUS11528</name>
    <name evidence="10" type="ORF">TOA249_LOCUS24741</name>
    <name evidence="9" type="ORF">UJA718_LOCUS19902</name>
</gene>
<dbReference type="EMBL" id="CAJOBS010002569">
    <property type="protein sequence ID" value="CAF4823522.1"/>
    <property type="molecule type" value="Genomic_DNA"/>
</dbReference>
<dbReference type="Proteomes" id="UP000663825">
    <property type="component" value="Unassembled WGS sequence"/>
</dbReference>
<dbReference type="GO" id="GO:0046983">
    <property type="term" value="F:protein dimerization activity"/>
    <property type="evidence" value="ECO:0007669"/>
    <property type="project" value="InterPro"/>
</dbReference>
<evidence type="ECO:0000256" key="5">
    <source>
        <dbReference type="ARBA" id="ARBA00023242"/>
    </source>
</evidence>
<evidence type="ECO:0000313" key="10">
    <source>
        <dbReference type="EMBL" id="CAF4823522.1"/>
    </source>
</evidence>
<reference evidence="8" key="1">
    <citation type="submission" date="2021-02" db="EMBL/GenBank/DDBJ databases">
        <authorList>
            <person name="Nowell W R."/>
        </authorList>
    </citation>
    <scope>NUCLEOTIDE SEQUENCE</scope>
</reference>
<dbReference type="Pfam" id="PF05699">
    <property type="entry name" value="Dimer_Tnp_hAT"/>
    <property type="match status" value="1"/>
</dbReference>
<keyword evidence="4" id="KW-0862">Zinc</keyword>
<accession>A0A817X1Q3</accession>
<dbReference type="Proteomes" id="UP000663865">
    <property type="component" value="Unassembled WGS sequence"/>
</dbReference>
<evidence type="ECO:0000313" key="12">
    <source>
        <dbReference type="Proteomes" id="UP000663873"/>
    </source>
</evidence>
<keyword evidence="2" id="KW-0479">Metal-binding</keyword>
<evidence type="ECO:0000256" key="3">
    <source>
        <dbReference type="ARBA" id="ARBA00022771"/>
    </source>
</evidence>
<dbReference type="EMBL" id="CAJNXB010001647">
    <property type="protein sequence ID" value="CAF3184086.1"/>
    <property type="molecule type" value="Genomic_DNA"/>
</dbReference>
<evidence type="ECO:0000313" key="9">
    <source>
        <dbReference type="EMBL" id="CAF4412129.1"/>
    </source>
</evidence>
<dbReference type="AlphaFoldDB" id="A0A817X1Q3"/>
<evidence type="ECO:0000259" key="6">
    <source>
        <dbReference type="Pfam" id="PF05699"/>
    </source>
</evidence>
<name>A0A817X1Q3_9BILA</name>
<feature type="domain" description="HAT C-terminal dimerisation" evidence="6">
    <location>
        <begin position="592"/>
        <end position="664"/>
    </location>
</feature>
<evidence type="ECO:0000256" key="1">
    <source>
        <dbReference type="ARBA" id="ARBA00004123"/>
    </source>
</evidence>
<dbReference type="EMBL" id="CAJNYV010000502">
    <property type="protein sequence ID" value="CAF3362540.1"/>
    <property type="molecule type" value="Genomic_DNA"/>
</dbReference>